<evidence type="ECO:0000313" key="3">
    <source>
        <dbReference type="Proteomes" id="UP000887572"/>
    </source>
</evidence>
<evidence type="ECO:0000256" key="1">
    <source>
        <dbReference type="SAM" id="MobiDB-lite"/>
    </source>
</evidence>
<evidence type="ECO:0000256" key="2">
    <source>
        <dbReference type="SAM" id="Phobius"/>
    </source>
</evidence>
<protein>
    <submittedName>
        <fullName evidence="4">Uncharacterized protein</fullName>
    </submittedName>
</protein>
<keyword evidence="3" id="KW-1185">Reference proteome</keyword>
<accession>A0A914I3L7</accession>
<dbReference type="WBParaSite" id="Gr19_v10_g6296.t2">
    <property type="protein sequence ID" value="Gr19_v10_g6296.t2"/>
    <property type="gene ID" value="Gr19_v10_g6296"/>
</dbReference>
<dbReference type="Proteomes" id="UP000887572">
    <property type="component" value="Unplaced"/>
</dbReference>
<proteinExistence type="predicted"/>
<keyword evidence="2" id="KW-1133">Transmembrane helix</keyword>
<feature type="transmembrane region" description="Helical" evidence="2">
    <location>
        <begin position="284"/>
        <end position="307"/>
    </location>
</feature>
<feature type="region of interest" description="Disordered" evidence="1">
    <location>
        <begin position="218"/>
        <end position="241"/>
    </location>
</feature>
<sequence length="319" mass="37012">MLGKFSDEGQEQSFLLKIYDDELASNDGTGELREFVGELDEQNLVMEEAFPPPVVHHLYEKFYLNKFTSDEKQPSQRKPSKMQLKRLFRSNSEGNLKMKEKTEKTNWQKHLSLLKEAKLLREKWEIVAQKDPALARTFTLLRTSLDGIKGVTSDGPMVETFKKRMIQATFLLADRMEIPRDQIVPVNKNKNWIKLLKDLAKLWGQMKFYSKRKVKSNYGQKSANDDDDEEKGQNDREERERSRQREMLKLILAAVDDGNIAALNIASKSGRDGSSRRRRKKRELLYLIIFIIVGVLIHAARGLISIFNHYPLLDLEAKI</sequence>
<organism evidence="3 4">
    <name type="scientific">Globodera rostochiensis</name>
    <name type="common">Golden nematode worm</name>
    <name type="synonym">Heterodera rostochiensis</name>
    <dbReference type="NCBI Taxonomy" id="31243"/>
    <lineage>
        <taxon>Eukaryota</taxon>
        <taxon>Metazoa</taxon>
        <taxon>Ecdysozoa</taxon>
        <taxon>Nematoda</taxon>
        <taxon>Chromadorea</taxon>
        <taxon>Rhabditida</taxon>
        <taxon>Tylenchina</taxon>
        <taxon>Tylenchomorpha</taxon>
        <taxon>Tylenchoidea</taxon>
        <taxon>Heteroderidae</taxon>
        <taxon>Heteroderinae</taxon>
        <taxon>Globodera</taxon>
    </lineage>
</organism>
<evidence type="ECO:0000313" key="4">
    <source>
        <dbReference type="WBParaSite" id="Gr19_v10_g6296.t2"/>
    </source>
</evidence>
<dbReference type="AlphaFoldDB" id="A0A914I3L7"/>
<reference evidence="4" key="1">
    <citation type="submission" date="2022-11" db="UniProtKB">
        <authorList>
            <consortium name="WormBaseParasite"/>
        </authorList>
    </citation>
    <scope>IDENTIFICATION</scope>
</reference>
<name>A0A914I3L7_GLORO</name>
<keyword evidence="2" id="KW-0472">Membrane</keyword>
<feature type="compositionally biased region" description="Basic and acidic residues" evidence="1">
    <location>
        <begin position="231"/>
        <end position="241"/>
    </location>
</feature>
<keyword evidence="2" id="KW-0812">Transmembrane</keyword>